<accession>E4X495</accession>
<dbReference type="InParanoid" id="E4X495"/>
<gene>
    <name evidence="1" type="ORF">GSOID_T00001213001</name>
</gene>
<dbReference type="EMBL" id="FN653024">
    <property type="protein sequence ID" value="CBY23884.1"/>
    <property type="molecule type" value="Genomic_DNA"/>
</dbReference>
<organism evidence="1">
    <name type="scientific">Oikopleura dioica</name>
    <name type="common">Tunicate</name>
    <dbReference type="NCBI Taxonomy" id="34765"/>
    <lineage>
        <taxon>Eukaryota</taxon>
        <taxon>Metazoa</taxon>
        <taxon>Chordata</taxon>
        <taxon>Tunicata</taxon>
        <taxon>Appendicularia</taxon>
        <taxon>Copelata</taxon>
        <taxon>Oikopleuridae</taxon>
        <taxon>Oikopleura</taxon>
    </lineage>
</organism>
<name>E4X495_OIKDI</name>
<reference evidence="1" key="1">
    <citation type="journal article" date="2010" name="Science">
        <title>Plasticity of animal genome architecture unmasked by rapid evolution of a pelagic tunicate.</title>
        <authorList>
            <person name="Denoeud F."/>
            <person name="Henriet S."/>
            <person name="Mungpakdee S."/>
            <person name="Aury J.M."/>
            <person name="Da Silva C."/>
            <person name="Brinkmann H."/>
            <person name="Mikhaleva J."/>
            <person name="Olsen L.C."/>
            <person name="Jubin C."/>
            <person name="Canestro C."/>
            <person name="Bouquet J.M."/>
            <person name="Danks G."/>
            <person name="Poulain J."/>
            <person name="Campsteijn C."/>
            <person name="Adamski M."/>
            <person name="Cross I."/>
            <person name="Yadetie F."/>
            <person name="Muffato M."/>
            <person name="Louis A."/>
            <person name="Butcher S."/>
            <person name="Tsagkogeorga G."/>
            <person name="Konrad A."/>
            <person name="Singh S."/>
            <person name="Jensen M.F."/>
            <person name="Cong E.H."/>
            <person name="Eikeseth-Otteraa H."/>
            <person name="Noel B."/>
            <person name="Anthouard V."/>
            <person name="Porcel B.M."/>
            <person name="Kachouri-Lafond R."/>
            <person name="Nishino A."/>
            <person name="Ugolini M."/>
            <person name="Chourrout P."/>
            <person name="Nishida H."/>
            <person name="Aasland R."/>
            <person name="Huzurbazar S."/>
            <person name="Westhof E."/>
            <person name="Delsuc F."/>
            <person name="Lehrach H."/>
            <person name="Reinhardt R."/>
            <person name="Weissenbach J."/>
            <person name="Roy S.W."/>
            <person name="Artiguenave F."/>
            <person name="Postlethwait J.H."/>
            <person name="Manak J.R."/>
            <person name="Thompson E.M."/>
            <person name="Jaillon O."/>
            <person name="Du Pasquier L."/>
            <person name="Boudinot P."/>
            <person name="Liberles D.A."/>
            <person name="Volff J.N."/>
            <person name="Philippe H."/>
            <person name="Lenhard B."/>
            <person name="Roest Crollius H."/>
            <person name="Wincker P."/>
            <person name="Chourrout D."/>
        </authorList>
    </citation>
    <scope>NUCLEOTIDE SEQUENCE [LARGE SCALE GENOMIC DNA]</scope>
</reference>
<keyword evidence="2" id="KW-1185">Reference proteome</keyword>
<proteinExistence type="predicted"/>
<sequence length="846" mass="99273">MLRRVRSRLKNYHTRKNSVDVINAIEFAHATGKCSYGIRNGLHDLVFLDKRELPDVALDKSLEIIFRVASFDQQIDFKRFATTARKHVETSELSLETRTACLSYLNSSKKRINAHQSDLIRSHLFDNHTSIKVCSRMLEILIVDLLKDNAAQNANLVDKLLQKLYSERGPEAIRRSLARLLVIQKTNPQFSHLFEFANSKSSEIIESDIPWVPLINTQPEDIRKLFIHKAGGNVAAFYEPMKTILASDFDKEKKHNLAKALIDVIVDKSLYGLNQKAYELNKFHTDRVLGTFRHQIKRIYEDPEFLHLMIPYLSKVNIRWIKANTCLLRNMERKNGFDELERFILEQQKEVKFGRIPSWELDMAINRAITYDLIYVKPKELESWLDEILEIEGANEKIANQLLSDIRHATLSSNITELKVLEKLFFFAKERPMDKKFLEKVTKSISTRANHAVPLCLLASGTSGKLAKSGIDFPSTSQMKFSPDFKKKLQQVSHPVRIRSFTLNFVDYSEVLSENELEELITTLPEILAESVRREMSAADSTLLFDVSGLHEFENLMNAILARSARTRDSDIRMMMEHLIKTSNHEVGVRLLEALQTDARLLTQFDYFDNVHLEFAHFLYISDSYLEIVGKQWEKILFNEAKKYDIRFMMISPILLEKRFDSWGNFFYKSVGRSFSIFSWNIKNNPDDDFFILRSMCDYQSLYKLCEKRNEWGSFMDKAANHHCDYEYFVRSFIEFDNLEGLKHVLYSFKWKDFSLHPRLEYRMIHVVREIVRSKRVNFIEMLVEYFDEFVPKYGCKELQSLHPVLIELDLVHLYDKIEPHLLAHWEYKRKSLEGIRKIENSENWL</sequence>
<evidence type="ECO:0000313" key="1">
    <source>
        <dbReference type="EMBL" id="CBY23884.1"/>
    </source>
</evidence>
<evidence type="ECO:0000313" key="2">
    <source>
        <dbReference type="Proteomes" id="UP000001307"/>
    </source>
</evidence>
<dbReference type="Proteomes" id="UP000001307">
    <property type="component" value="Unassembled WGS sequence"/>
</dbReference>
<protein>
    <submittedName>
        <fullName evidence="1">Uncharacterized protein</fullName>
    </submittedName>
</protein>
<dbReference type="OrthoDB" id="10425047at2759"/>
<dbReference type="AlphaFoldDB" id="E4X495"/>